<keyword evidence="8 9" id="KW-0975">Bacterial flagellum</keyword>
<dbReference type="GO" id="GO:0009431">
    <property type="term" value="C:bacterial-type flagellum basal body, MS ring"/>
    <property type="evidence" value="ECO:0007669"/>
    <property type="project" value="InterPro"/>
</dbReference>
<comment type="subcellular location">
    <subcellularLocation>
        <location evidence="1 9">Bacterial flagellum basal body</location>
    </subcellularLocation>
    <subcellularLocation>
        <location evidence="2">Cell membrane</location>
        <topology evidence="2">Multi-pass membrane protein</topology>
    </subcellularLocation>
</comment>
<evidence type="ECO:0000256" key="3">
    <source>
        <dbReference type="ARBA" id="ARBA00007971"/>
    </source>
</evidence>
<dbReference type="InterPro" id="IPR000067">
    <property type="entry name" value="FlgMring_FliF"/>
</dbReference>
<keyword evidence="14" id="KW-0969">Cilium</keyword>
<dbReference type="GO" id="GO:0071973">
    <property type="term" value="P:bacterial-type flagellum-dependent cell motility"/>
    <property type="evidence" value="ECO:0007669"/>
    <property type="project" value="InterPro"/>
</dbReference>
<dbReference type="PRINTS" id="PR01009">
    <property type="entry name" value="FLGMRINGFLIF"/>
</dbReference>
<comment type="similarity">
    <text evidence="3 9">Belongs to the FliF family.</text>
</comment>
<evidence type="ECO:0000256" key="1">
    <source>
        <dbReference type="ARBA" id="ARBA00004117"/>
    </source>
</evidence>
<keyword evidence="15" id="KW-1185">Reference proteome</keyword>
<keyword evidence="7 11" id="KW-0472">Membrane</keyword>
<comment type="function">
    <text evidence="9">The M ring may be actively involved in energy transduction.</text>
</comment>
<feature type="transmembrane region" description="Helical" evidence="11">
    <location>
        <begin position="23"/>
        <end position="44"/>
    </location>
</feature>
<gene>
    <name evidence="14" type="primary">fliF</name>
    <name evidence="14" type="ORF">SMGD1_0746</name>
</gene>
<sequence>MDFKILFSQLVVLYTKLTSQQRIIIAAAIIGIVSFLIFMVVYTAKKNTDDEYEILFNSLSSEDAAKIVDQLEKDGIVYKLEDNNIIKVPKDIVYKERITIASMGIPKNRGVGFELFDTQEFGATSFDQNVKYLRALEGELSRTINALGPIESASVSLAIPKDTLFIAKQVDPSASVMVQLVEEQRLSPKQIRGIKNLVASAVPKMKASAVMLINSEGETLGDEDEMAQMGELSTVQQKFKTKEEKKRQSKIIQVISPFVGGEEKVVAQVTIEFDFSIQNSTSETYDPENVVRSEQVSEEKREGGSPAEIGGVPGTVSNIGPVQGLKSNQTNEKYEKNTGTTNYEVGKTVSTTKSQFARIKRISAAVIVDGKYKFKLDAEGKSTDELEYEPLQESDLDALASLVGRSIGINDQRGDQISVKNLQFKRGDTHIEADGVSQAVTFSQTYLAPFSGVFKYVFVLILLLILYKKVISPFALRMLEVSKEDDDLDRPTLDIDDDEEEDLVEKVQMMRKKVESQLGVGDGFNEDELKHEVLLEKVRNMAEDAPEEIAALLQSLLTEEEDHSRERSNR</sequence>
<feature type="transmembrane region" description="Helical" evidence="11">
    <location>
        <begin position="446"/>
        <end position="467"/>
    </location>
</feature>
<feature type="domain" description="Flagellar M-ring C-terminal" evidence="13">
    <location>
        <begin position="261"/>
        <end position="424"/>
    </location>
</feature>
<dbReference type="HOGENOM" id="CLU_028108_1_1_7"/>
<feature type="domain" description="Flagellar M-ring N-terminal" evidence="12">
    <location>
        <begin position="49"/>
        <end position="220"/>
    </location>
</feature>
<dbReference type="GO" id="GO:0005886">
    <property type="term" value="C:plasma membrane"/>
    <property type="evidence" value="ECO:0007669"/>
    <property type="project" value="UniProtKB-SubCell"/>
</dbReference>
<dbReference type="Pfam" id="PF01514">
    <property type="entry name" value="YscJ_FliF"/>
    <property type="match status" value="1"/>
</dbReference>
<name>B6BME9_SULGG</name>
<dbReference type="eggNOG" id="COG1766">
    <property type="taxonomic scope" value="Bacteria"/>
</dbReference>
<dbReference type="Pfam" id="PF08345">
    <property type="entry name" value="YscJ_FliF_C"/>
    <property type="match status" value="1"/>
</dbReference>
<evidence type="ECO:0000259" key="13">
    <source>
        <dbReference type="Pfam" id="PF08345"/>
    </source>
</evidence>
<evidence type="ECO:0000256" key="8">
    <source>
        <dbReference type="ARBA" id="ARBA00023143"/>
    </source>
</evidence>
<dbReference type="OrthoDB" id="9807026at2"/>
<dbReference type="InterPro" id="IPR006182">
    <property type="entry name" value="FliF_N_dom"/>
</dbReference>
<protein>
    <recommendedName>
        <fullName evidence="9">Flagellar M-ring protein</fullName>
    </recommendedName>
</protein>
<evidence type="ECO:0000259" key="12">
    <source>
        <dbReference type="Pfam" id="PF01514"/>
    </source>
</evidence>
<dbReference type="PANTHER" id="PTHR30046:SF0">
    <property type="entry name" value="FLAGELLAR M-RING PROTEIN"/>
    <property type="match status" value="1"/>
</dbReference>
<dbReference type="AlphaFoldDB" id="B6BME9"/>
<feature type="region of interest" description="Disordered" evidence="10">
    <location>
        <begin position="293"/>
        <end position="328"/>
    </location>
</feature>
<keyword evidence="14" id="KW-0282">Flagellum</keyword>
<dbReference type="EMBL" id="AFRZ01000001">
    <property type="protein sequence ID" value="EHP29273.1"/>
    <property type="molecule type" value="Genomic_DNA"/>
</dbReference>
<organism evidence="14 15">
    <name type="scientific">Sulfurimonas gotlandica (strain DSM 19862 / JCM 16533 / GD1)</name>
    <dbReference type="NCBI Taxonomy" id="929558"/>
    <lineage>
        <taxon>Bacteria</taxon>
        <taxon>Pseudomonadati</taxon>
        <taxon>Campylobacterota</taxon>
        <taxon>Epsilonproteobacteria</taxon>
        <taxon>Campylobacterales</taxon>
        <taxon>Sulfurimonadaceae</taxon>
        <taxon>Sulfurimonas</taxon>
    </lineage>
</organism>
<dbReference type="PATRIC" id="fig|929558.5.peg.745"/>
<keyword evidence="4" id="KW-1003">Cell membrane</keyword>
<dbReference type="InterPro" id="IPR013556">
    <property type="entry name" value="Flag_M-ring_C"/>
</dbReference>
<evidence type="ECO:0000256" key="5">
    <source>
        <dbReference type="ARBA" id="ARBA00022692"/>
    </source>
</evidence>
<proteinExistence type="inferred from homology"/>
<dbReference type="GO" id="GO:0003774">
    <property type="term" value="F:cytoskeletal motor activity"/>
    <property type="evidence" value="ECO:0007669"/>
    <property type="project" value="InterPro"/>
</dbReference>
<dbReference type="Proteomes" id="UP000006431">
    <property type="component" value="Unassembled WGS sequence"/>
</dbReference>
<comment type="caution">
    <text evidence="14">The sequence shown here is derived from an EMBL/GenBank/DDBJ whole genome shotgun (WGS) entry which is preliminary data.</text>
</comment>
<evidence type="ECO:0000256" key="4">
    <source>
        <dbReference type="ARBA" id="ARBA00022475"/>
    </source>
</evidence>
<accession>H1FWN2</accession>
<evidence type="ECO:0000256" key="11">
    <source>
        <dbReference type="SAM" id="Phobius"/>
    </source>
</evidence>
<dbReference type="STRING" id="929558.SMGD1_0746"/>
<evidence type="ECO:0000256" key="6">
    <source>
        <dbReference type="ARBA" id="ARBA00022989"/>
    </source>
</evidence>
<keyword evidence="14" id="KW-0966">Cell projection</keyword>
<dbReference type="RefSeq" id="WP_008338797.1">
    <property type="nucleotide sequence ID" value="NZ_AFRZ01000001.1"/>
</dbReference>
<accession>B6BME9</accession>
<dbReference type="PIRSF" id="PIRSF004862">
    <property type="entry name" value="FliF"/>
    <property type="match status" value="1"/>
</dbReference>
<evidence type="ECO:0000256" key="10">
    <source>
        <dbReference type="SAM" id="MobiDB-lite"/>
    </source>
</evidence>
<feature type="compositionally biased region" description="Polar residues" evidence="10">
    <location>
        <begin position="315"/>
        <end position="328"/>
    </location>
</feature>
<dbReference type="InterPro" id="IPR043427">
    <property type="entry name" value="YscJ/FliF"/>
</dbReference>
<keyword evidence="6 11" id="KW-1133">Transmembrane helix</keyword>
<evidence type="ECO:0000256" key="2">
    <source>
        <dbReference type="ARBA" id="ARBA00004651"/>
    </source>
</evidence>
<evidence type="ECO:0000313" key="14">
    <source>
        <dbReference type="EMBL" id="EHP29273.1"/>
    </source>
</evidence>
<evidence type="ECO:0000256" key="7">
    <source>
        <dbReference type="ARBA" id="ARBA00023136"/>
    </source>
</evidence>
<dbReference type="Gene3D" id="3.30.300.30">
    <property type="match status" value="1"/>
</dbReference>
<dbReference type="PANTHER" id="PTHR30046">
    <property type="entry name" value="FLAGELLAR M-RING PROTEIN"/>
    <property type="match status" value="1"/>
</dbReference>
<reference evidence="14 15" key="1">
    <citation type="journal article" date="2012" name="Proc. Natl. Acad. Sci. U.S.A.">
        <title>Genome and physiology of a model Epsilonproteobacterium responsible for sulfide detoxification in marine oxygen depletion zones.</title>
        <authorList>
            <person name="Grote J."/>
            <person name="Schott T."/>
            <person name="Bruckner C.G."/>
            <person name="Glockner F.O."/>
            <person name="Jost G."/>
            <person name="Teeling H."/>
            <person name="Labrenz M."/>
            <person name="Jurgens K."/>
        </authorList>
    </citation>
    <scope>NUCLEOTIDE SEQUENCE [LARGE SCALE GENOMIC DNA]</scope>
    <source>
        <strain evidence="14 15">GD1</strain>
    </source>
</reference>
<dbReference type="InterPro" id="IPR045851">
    <property type="entry name" value="AMP-bd_C_sf"/>
</dbReference>
<dbReference type="NCBIfam" id="TIGR00206">
    <property type="entry name" value="fliF"/>
    <property type="match status" value="1"/>
</dbReference>
<keyword evidence="5 11" id="KW-0812">Transmembrane</keyword>
<evidence type="ECO:0000313" key="15">
    <source>
        <dbReference type="Proteomes" id="UP000006431"/>
    </source>
</evidence>
<feature type="compositionally biased region" description="Basic and acidic residues" evidence="10">
    <location>
        <begin position="293"/>
        <end position="303"/>
    </location>
</feature>
<evidence type="ECO:0000256" key="9">
    <source>
        <dbReference type="PIRNR" id="PIRNR004862"/>
    </source>
</evidence>